<dbReference type="AlphaFoldDB" id="A0A402C196"/>
<keyword evidence="2" id="KW-0560">Oxidoreductase</keyword>
<evidence type="ECO:0000256" key="2">
    <source>
        <dbReference type="ARBA" id="ARBA00023002"/>
    </source>
</evidence>
<dbReference type="PANTHER" id="PTHR30466">
    <property type="entry name" value="FLAVIN REDUCTASE"/>
    <property type="match status" value="1"/>
</dbReference>
<dbReference type="SMART" id="SM00903">
    <property type="entry name" value="Flavin_Reduct"/>
    <property type="match status" value="1"/>
</dbReference>
<evidence type="ECO:0000313" key="5">
    <source>
        <dbReference type="Proteomes" id="UP000287519"/>
    </source>
</evidence>
<dbReference type="InterPro" id="IPR012349">
    <property type="entry name" value="Split_barrel_FMN-bd"/>
</dbReference>
<dbReference type="EMBL" id="BHYM01000008">
    <property type="protein sequence ID" value="GCE37393.1"/>
    <property type="molecule type" value="Genomic_DNA"/>
</dbReference>
<dbReference type="GO" id="GO:0042602">
    <property type="term" value="F:riboflavin reductase (NADPH) activity"/>
    <property type="evidence" value="ECO:0007669"/>
    <property type="project" value="TreeGrafter"/>
</dbReference>
<protein>
    <submittedName>
        <fullName evidence="4">Nitrilotriacetate monooxygenase component B</fullName>
    </submittedName>
</protein>
<dbReference type="OrthoDB" id="3503791at2"/>
<dbReference type="SUPFAM" id="SSF50475">
    <property type="entry name" value="FMN-binding split barrel"/>
    <property type="match status" value="1"/>
</dbReference>
<evidence type="ECO:0000259" key="3">
    <source>
        <dbReference type="SMART" id="SM00903"/>
    </source>
</evidence>
<dbReference type="GO" id="GO:0010181">
    <property type="term" value="F:FMN binding"/>
    <property type="evidence" value="ECO:0007669"/>
    <property type="project" value="InterPro"/>
</dbReference>
<accession>A0A402C196</accession>
<sequence>MTDTVRGSDLEVTALHMRKALGRFASGVTIVTTAECDDEDSVHGMTANAFTSVSLDPPLVLVSIANRAKMNDRIAETGKYGVSILAGDQEPVSLHFAGAAQQPDLVRFVWRRGVPLLEGALVHLACTVVASYPAGDHTLHVGRVEQLSYDDGHPLVFYTGSFRSLELLGRDEPWGF</sequence>
<dbReference type="Proteomes" id="UP000287519">
    <property type="component" value="Unassembled WGS sequence"/>
</dbReference>
<feature type="domain" description="Flavin reductase like" evidence="3">
    <location>
        <begin position="21"/>
        <end position="164"/>
    </location>
</feature>
<dbReference type="InterPro" id="IPR002563">
    <property type="entry name" value="Flavin_Rdtase-like_dom"/>
</dbReference>
<dbReference type="Pfam" id="PF01613">
    <property type="entry name" value="Flavin_Reduct"/>
    <property type="match status" value="1"/>
</dbReference>
<reference evidence="4 5" key="1">
    <citation type="submission" date="2018-11" db="EMBL/GenBank/DDBJ databases">
        <title>Microbial catabolism of amino acid.</title>
        <authorList>
            <person name="Hibi M."/>
            <person name="Ogawa J."/>
        </authorList>
    </citation>
    <scope>NUCLEOTIDE SEQUENCE [LARGE SCALE GENOMIC DNA]</scope>
    <source>
        <strain evidence="4 5">C31-06</strain>
    </source>
</reference>
<dbReference type="InterPro" id="IPR050268">
    <property type="entry name" value="NADH-dep_flavin_reductase"/>
</dbReference>
<dbReference type="PANTHER" id="PTHR30466:SF1">
    <property type="entry name" value="FMN REDUCTASE (NADH) RUTF"/>
    <property type="match status" value="1"/>
</dbReference>
<dbReference type="Gene3D" id="2.30.110.10">
    <property type="entry name" value="Electron Transport, Fmn-binding Protein, Chain A"/>
    <property type="match status" value="1"/>
</dbReference>
<proteinExistence type="inferred from homology"/>
<keyword evidence="5" id="KW-1185">Reference proteome</keyword>
<comment type="similarity">
    <text evidence="1">Belongs to the non-flavoprotein flavin reductase family.</text>
</comment>
<dbReference type="GO" id="GO:0004497">
    <property type="term" value="F:monooxygenase activity"/>
    <property type="evidence" value="ECO:0007669"/>
    <property type="project" value="UniProtKB-KW"/>
</dbReference>
<evidence type="ECO:0000256" key="1">
    <source>
        <dbReference type="ARBA" id="ARBA00008898"/>
    </source>
</evidence>
<name>A0A402C196_RHOWR</name>
<comment type="caution">
    <text evidence="4">The sequence shown here is derived from an EMBL/GenBank/DDBJ whole genome shotgun (WGS) entry which is preliminary data.</text>
</comment>
<evidence type="ECO:0000313" key="4">
    <source>
        <dbReference type="EMBL" id="GCE37393.1"/>
    </source>
</evidence>
<keyword evidence="4" id="KW-0503">Monooxygenase</keyword>
<dbReference type="GO" id="GO:0006208">
    <property type="term" value="P:pyrimidine nucleobase catabolic process"/>
    <property type="evidence" value="ECO:0007669"/>
    <property type="project" value="TreeGrafter"/>
</dbReference>
<dbReference type="RefSeq" id="WP_124390184.1">
    <property type="nucleotide sequence ID" value="NZ_BHYM01000008.1"/>
</dbReference>
<organism evidence="4 5">
    <name type="scientific">Rhodococcus wratislaviensis</name>
    <name type="common">Tsukamurella wratislaviensis</name>
    <dbReference type="NCBI Taxonomy" id="44752"/>
    <lineage>
        <taxon>Bacteria</taxon>
        <taxon>Bacillati</taxon>
        <taxon>Actinomycetota</taxon>
        <taxon>Actinomycetes</taxon>
        <taxon>Mycobacteriales</taxon>
        <taxon>Nocardiaceae</taxon>
        <taxon>Rhodococcus</taxon>
    </lineage>
</organism>
<gene>
    <name evidence="4" type="ORF">Rhow_007990</name>
</gene>